<evidence type="ECO:0000313" key="2">
    <source>
        <dbReference type="EMBL" id="MDT0677893.1"/>
    </source>
</evidence>
<dbReference type="RefSeq" id="WP_311504235.1">
    <property type="nucleotide sequence ID" value="NZ_JAVRHK010000013.1"/>
</dbReference>
<evidence type="ECO:0000256" key="1">
    <source>
        <dbReference type="SAM" id="SignalP"/>
    </source>
</evidence>
<proteinExistence type="predicted"/>
<gene>
    <name evidence="2" type="ORF">RM539_15005</name>
</gene>
<dbReference type="Gene3D" id="2.60.40.10">
    <property type="entry name" value="Immunoglobulins"/>
    <property type="match status" value="1"/>
</dbReference>
<feature type="chain" id="PRO_5045331880" description="Calx-beta domain-containing protein" evidence="1">
    <location>
        <begin position="21"/>
        <end position="620"/>
    </location>
</feature>
<dbReference type="Proteomes" id="UP001262582">
    <property type="component" value="Unassembled WGS sequence"/>
</dbReference>
<name>A0ABU3D8P7_9FLAO</name>
<accession>A0ABU3D8P7</accession>
<dbReference type="EMBL" id="JAVRHK010000013">
    <property type="protein sequence ID" value="MDT0677893.1"/>
    <property type="molecule type" value="Genomic_DNA"/>
</dbReference>
<comment type="caution">
    <text evidence="2">The sequence shown here is derived from an EMBL/GenBank/DDBJ whole genome shotgun (WGS) entry which is preliminary data.</text>
</comment>
<organism evidence="2 3">
    <name type="scientific">Autumnicola musiva</name>
    <dbReference type="NCBI Taxonomy" id="3075589"/>
    <lineage>
        <taxon>Bacteria</taxon>
        <taxon>Pseudomonadati</taxon>
        <taxon>Bacteroidota</taxon>
        <taxon>Flavobacteriia</taxon>
        <taxon>Flavobacteriales</taxon>
        <taxon>Flavobacteriaceae</taxon>
        <taxon>Autumnicola</taxon>
    </lineage>
</organism>
<evidence type="ECO:0000313" key="3">
    <source>
        <dbReference type="Proteomes" id="UP001262582"/>
    </source>
</evidence>
<sequence>MKNLITRFTVIVMAFAIVMACSDDDSIPQNPIVKITGTSLNFGNVDVTESSQVRSYTIAAEDLSSPINISVEAPFYLSLDANGEFANSVSLSPDDFGNEATPVFVKFEPSSSDEGLMEKEIVHVSEDRDNIPNISVSGVATIPGEAMVTPDKASIEFGDVVIDQVSEIQSYILSGSELEGDIALEVTGPFTISATEDGEYSNLLSLSASDVIDNKVIYVRFEPTEEGDTTGTISHSSDDFDETVEIALSGTGEPLPAVSIGVTPTSLDFGAVPMDQSSEVLSYTLSGRGLNSEVAIEAPANFMISRATDAEFSEILTIPVEDFSSEVEIFVRFDSTGETGEKTGEITHTSADVEMIESVLLRASTLSAETKLFIEDFDYTAGAPLPSTDRTGDGTQNASMDGWLKVRAANTDIPVIDDGLSYDGYPGSGVGNAVFLDMDEPGSNSNVYAHNLSQQQNNEFAGAYYTSFLLKVDALPDDTGGGFNRTVMMVDWMPNGATKFLSSVQVNYNAGNPKIGVMYEGAFSLTDITPEVGETYLIVLKHNVPDADQANSNNSASVYIFEEGGLPAMEPEEADATIDIAETGDEFFVKAVTVVRDNSFSGAYVVDGIRVATLWNDLFE</sequence>
<dbReference type="PROSITE" id="PS51257">
    <property type="entry name" value="PROKAR_LIPOPROTEIN"/>
    <property type="match status" value="1"/>
</dbReference>
<evidence type="ECO:0008006" key="4">
    <source>
        <dbReference type="Google" id="ProtNLM"/>
    </source>
</evidence>
<reference evidence="2 3" key="1">
    <citation type="submission" date="2023-09" db="EMBL/GenBank/DDBJ databases">
        <authorList>
            <person name="Rey-Velasco X."/>
        </authorList>
    </citation>
    <scope>NUCLEOTIDE SEQUENCE [LARGE SCALE GENOMIC DNA]</scope>
    <source>
        <strain evidence="2 3">F117</strain>
    </source>
</reference>
<keyword evidence="1" id="KW-0732">Signal</keyword>
<dbReference type="InterPro" id="IPR013783">
    <property type="entry name" value="Ig-like_fold"/>
</dbReference>
<feature type="signal peptide" evidence="1">
    <location>
        <begin position="1"/>
        <end position="20"/>
    </location>
</feature>
<protein>
    <recommendedName>
        <fullName evidence="4">Calx-beta domain-containing protein</fullName>
    </recommendedName>
</protein>
<keyword evidence="3" id="KW-1185">Reference proteome</keyword>